<accession>A0ABX1TKT7</accession>
<dbReference type="SMART" id="SM00028">
    <property type="entry name" value="TPR"/>
    <property type="match status" value="5"/>
</dbReference>
<dbReference type="Proteomes" id="UP000760480">
    <property type="component" value="Unassembled WGS sequence"/>
</dbReference>
<gene>
    <name evidence="2" type="ORF">E4P82_12840</name>
</gene>
<sequence>MNHRAHRFLPLPPLVAPVALLVFWLLAAVAASPSATETEARTERIDALLQQADAYRASGQSRNALAALRAAQPLAESLDDPARRAVVLGELGETLRLTGASEDARRILENSVALARQANAPRIAATSLNHLGNLATGQGDDRAARTAYEDSLTLARQVQDGPLIVAVLINNARQAARDGENRRVGTLLAEAARLLPTLPASHDKVYHLLAIGQLRRTLPGASAPQRTQSLQDFTAAAIMARTLDDQPGLSYALGYQAWLQQDEGHPAEALMLYRQAAFVAQQADAPELLYRWQWQIGRLLKTQGDRDGAILAYRQAVANLQSIRQDLIPAWASEAVSFRASVGDAFLELADLLLQRAAGQPAAAREADLRAARDTMEALKTAEVRDYFRDECVTALQSRTVALERPPPRTAVLYPILLPDRLEVLLNTADGIQQVTVRVDRDTFTNTVHEFRRTLEKRTSREYLPLAQRLHGWLIGPLQDELDARRVETLVIVPDGPLRTVPLAALHDGQGFLISRYAIATTPGLTLTDLRPIPRQKIRPLLNGLTETVQGFPPLNYVQGELDAIHAAYGGTVLENEDFDLATVQRELRETPYSIVHIASHGEFAGDVRNTFLLTFDDKLTLDRLERFMALSQYRDQPVELLTLSACQTAAGDDRAALGLAGVAVKAGARSALATLWFINDQASSLLVTEFYRQLRNPDLSKAKALQRAQVRLLADQRYQHPGYWSPFLLIGNWL</sequence>
<dbReference type="EMBL" id="SPMZ01000036">
    <property type="protein sequence ID" value="NMQ20005.1"/>
    <property type="molecule type" value="Genomic_DNA"/>
</dbReference>
<keyword evidence="3" id="KW-1185">Reference proteome</keyword>
<protein>
    <submittedName>
        <fullName evidence="2">CHAT domain-containing protein</fullName>
    </submittedName>
</protein>
<proteinExistence type="predicted"/>
<feature type="domain" description="CHAT" evidence="1">
    <location>
        <begin position="465"/>
        <end position="733"/>
    </location>
</feature>
<name>A0ABX1TKT7_9GAMM</name>
<evidence type="ECO:0000259" key="1">
    <source>
        <dbReference type="Pfam" id="PF12770"/>
    </source>
</evidence>
<comment type="caution">
    <text evidence="2">The sequence shown here is derived from an EMBL/GenBank/DDBJ whole genome shotgun (WGS) entry which is preliminary data.</text>
</comment>
<evidence type="ECO:0000313" key="3">
    <source>
        <dbReference type="Proteomes" id="UP000760480"/>
    </source>
</evidence>
<organism evidence="2 3">
    <name type="scientific">Candidatus Competibacter phosphatis</name>
    <dbReference type="NCBI Taxonomy" id="221280"/>
    <lineage>
        <taxon>Bacteria</taxon>
        <taxon>Pseudomonadati</taxon>
        <taxon>Pseudomonadota</taxon>
        <taxon>Gammaproteobacteria</taxon>
        <taxon>Candidatus Competibacteraceae</taxon>
        <taxon>Candidatus Competibacter</taxon>
    </lineage>
</organism>
<dbReference type="PANTHER" id="PTHR10098:SF112">
    <property type="entry name" value="SLR0380 PROTEIN"/>
    <property type="match status" value="1"/>
</dbReference>
<evidence type="ECO:0000313" key="2">
    <source>
        <dbReference type="EMBL" id="NMQ20005.1"/>
    </source>
</evidence>
<dbReference type="InterPro" id="IPR019734">
    <property type="entry name" value="TPR_rpt"/>
</dbReference>
<dbReference type="Gene3D" id="1.25.40.10">
    <property type="entry name" value="Tetratricopeptide repeat domain"/>
    <property type="match status" value="2"/>
</dbReference>
<dbReference type="Pfam" id="PF12770">
    <property type="entry name" value="CHAT"/>
    <property type="match status" value="1"/>
</dbReference>
<reference evidence="2 3" key="1">
    <citation type="submission" date="2019-03" db="EMBL/GenBank/DDBJ databases">
        <title>Metabolic reconstructions from genomes of highly enriched 'Candidatus Accumulibacter' and 'Candidatus Competibacter' bioreactor populations.</title>
        <authorList>
            <person name="Annavajhala M.K."/>
            <person name="Welles L."/>
            <person name="Abbas B."/>
            <person name="Sorokin D."/>
            <person name="Park H."/>
            <person name="Van Loosdrecht M."/>
            <person name="Chandran K."/>
        </authorList>
    </citation>
    <scope>NUCLEOTIDE SEQUENCE [LARGE SCALE GENOMIC DNA]</scope>
    <source>
        <strain evidence="2 3">SBR_G</strain>
    </source>
</reference>
<dbReference type="SUPFAM" id="SSF48452">
    <property type="entry name" value="TPR-like"/>
    <property type="match status" value="2"/>
</dbReference>
<dbReference type="PANTHER" id="PTHR10098">
    <property type="entry name" value="RAPSYN-RELATED"/>
    <property type="match status" value="1"/>
</dbReference>
<dbReference type="RefSeq" id="WP_169249266.1">
    <property type="nucleotide sequence ID" value="NZ_SPMZ01000036.1"/>
</dbReference>
<dbReference type="InterPro" id="IPR011990">
    <property type="entry name" value="TPR-like_helical_dom_sf"/>
</dbReference>
<dbReference type="InterPro" id="IPR024983">
    <property type="entry name" value="CHAT_dom"/>
</dbReference>
<dbReference type="Pfam" id="PF13424">
    <property type="entry name" value="TPR_12"/>
    <property type="match status" value="1"/>
</dbReference>